<accession>A0A0B7BIN5</accession>
<name>A0A0B7BIN5_9EUPU</name>
<proteinExistence type="predicted"/>
<reference evidence="2" key="1">
    <citation type="submission" date="2014-12" db="EMBL/GenBank/DDBJ databases">
        <title>Insight into the proteome of Arion vulgaris.</title>
        <authorList>
            <person name="Aradska J."/>
            <person name="Bulat T."/>
            <person name="Smidak R."/>
            <person name="Sarate P."/>
            <person name="Gangsoo J."/>
            <person name="Sialana F."/>
            <person name="Bilban M."/>
            <person name="Lubec G."/>
        </authorList>
    </citation>
    <scope>NUCLEOTIDE SEQUENCE</scope>
    <source>
        <tissue evidence="2">Skin</tissue>
    </source>
</reference>
<feature type="compositionally biased region" description="Polar residues" evidence="1">
    <location>
        <begin position="410"/>
        <end position="430"/>
    </location>
</feature>
<dbReference type="GO" id="GO:0043027">
    <property type="term" value="F:cysteine-type endopeptidase inhibitor activity involved in apoptotic process"/>
    <property type="evidence" value="ECO:0007669"/>
    <property type="project" value="TreeGrafter"/>
</dbReference>
<evidence type="ECO:0000313" key="2">
    <source>
        <dbReference type="EMBL" id="CEK92176.1"/>
    </source>
</evidence>
<feature type="non-terminal residue" evidence="2">
    <location>
        <position position="1"/>
    </location>
</feature>
<dbReference type="InterPro" id="IPR050784">
    <property type="entry name" value="IAP"/>
</dbReference>
<dbReference type="CDD" id="cd00022">
    <property type="entry name" value="BIR"/>
    <property type="match status" value="1"/>
</dbReference>
<dbReference type="AlphaFoldDB" id="A0A0B7BIN5"/>
<dbReference type="SMART" id="SM00238">
    <property type="entry name" value="BIR"/>
    <property type="match status" value="2"/>
</dbReference>
<dbReference type="EMBL" id="HACG01045311">
    <property type="protein sequence ID" value="CEK92176.1"/>
    <property type="molecule type" value="Transcribed_RNA"/>
</dbReference>
<dbReference type="PROSITE" id="PS50143">
    <property type="entry name" value="BIR_REPEAT_2"/>
    <property type="match status" value="2"/>
</dbReference>
<sequence>DKKRPEKVINTKKDTTSALQEKKVPVCAKKIRKKCTNLKAFKMCKFRMRNIIGTISTGLEKLYSSRTVRKTVFREMLWMYFETKVHRNQEEGMLFHEIKHSHRRDADREALRTNPGVEDVKAEKVAVSCKSQLVCSEDSNKSATVHDHSVEKCLISEMLHVIKDHDLDNTKKVKNVDFLPEQGDIRSYLDTLSCLGLSVKISFSADMFWRRVLAYPFTQHEPELNTQQNDPHSFMDYEVFRLCSFSYTRFPANFDVWVTQLAQAGFYCLNENGQIICFDCGLEFEGAMNTPVNSEHRPGCRRYQRSRPLHMWTQGLSHEVLSIYYNRYGSLRPSNFEATQQSEITSESAGSHDESSNRSEPSISEPQIRHTNEHASDGSFSQRVSVSSSAAIDVGDHSLFKESYLSQYPSEPLSSITSETSHDSAATNEQLGWPGGLNDASSMVVREESLNRSGSHQVLTYVLTSVARNPMPFYNASNHGGNYQQGGGDVGAVGGSDSTLDLSKASYPLFSSATARRETFSTWNPAHFHRPDDLVAAGFFYAGYADCVRCFYCGLGLKYWRDSDIPAYQHARYRPHCVYNRLYKGQEYINRVQQDIQAEQDGTNQATNQVSLPRPQTQDEVVPAEAPPTVQAVVTSTAELTTATVPRDSELPNSTLVEAALRNGWQRNQVQEAIDHIVRQLGESCLEIGLLLDVLTNLHVDNIEANLPSGDSTGSSDSGINDNIMVPSNLASIRAPFAENLNLLDVGHGVDVSDCPAEQVPPPAQTAPIQPPLTRNVEFSEIFRSLEREHTLLTERTTAVCARLDRLAVSICHVGMSLPANNVQILLPIVFSALHK</sequence>
<dbReference type="GO" id="GO:0005634">
    <property type="term" value="C:nucleus"/>
    <property type="evidence" value="ECO:0007669"/>
    <property type="project" value="TreeGrafter"/>
</dbReference>
<dbReference type="Gene3D" id="1.10.1170.10">
    <property type="entry name" value="Inhibitor Of Apoptosis Protein (2mihbC-IAP-1), Chain A"/>
    <property type="match status" value="2"/>
</dbReference>
<dbReference type="GO" id="GO:0051726">
    <property type="term" value="P:regulation of cell cycle"/>
    <property type="evidence" value="ECO:0007669"/>
    <property type="project" value="TreeGrafter"/>
</dbReference>
<dbReference type="InterPro" id="IPR001370">
    <property type="entry name" value="BIR_rpt"/>
</dbReference>
<feature type="compositionally biased region" description="Polar residues" evidence="1">
    <location>
        <begin position="338"/>
        <end position="349"/>
    </location>
</feature>
<dbReference type="SUPFAM" id="SSF57924">
    <property type="entry name" value="Inhibitor of apoptosis (IAP) repeat"/>
    <property type="match status" value="2"/>
</dbReference>
<dbReference type="PANTHER" id="PTHR10044:SF139">
    <property type="entry name" value="DEATH-ASSOCIATED INHIBITOR OF APOPTOSIS 2"/>
    <property type="match status" value="1"/>
</dbReference>
<gene>
    <name evidence="2" type="primary">ORF186905</name>
</gene>
<protein>
    <submittedName>
        <fullName evidence="2">Uncharacterized protein</fullName>
    </submittedName>
</protein>
<dbReference type="GO" id="GO:0043066">
    <property type="term" value="P:negative regulation of apoptotic process"/>
    <property type="evidence" value="ECO:0007669"/>
    <property type="project" value="TreeGrafter"/>
</dbReference>
<feature type="region of interest" description="Disordered" evidence="1">
    <location>
        <begin position="338"/>
        <end position="367"/>
    </location>
</feature>
<feature type="region of interest" description="Disordered" evidence="1">
    <location>
        <begin position="410"/>
        <end position="438"/>
    </location>
</feature>
<organism evidence="2">
    <name type="scientific">Arion vulgaris</name>
    <dbReference type="NCBI Taxonomy" id="1028688"/>
    <lineage>
        <taxon>Eukaryota</taxon>
        <taxon>Metazoa</taxon>
        <taxon>Spiralia</taxon>
        <taxon>Lophotrochozoa</taxon>
        <taxon>Mollusca</taxon>
        <taxon>Gastropoda</taxon>
        <taxon>Heterobranchia</taxon>
        <taxon>Euthyneura</taxon>
        <taxon>Panpulmonata</taxon>
        <taxon>Eupulmonata</taxon>
        <taxon>Stylommatophora</taxon>
        <taxon>Helicina</taxon>
        <taxon>Arionoidea</taxon>
        <taxon>Arionidae</taxon>
        <taxon>Arion</taxon>
    </lineage>
</organism>
<dbReference type="PANTHER" id="PTHR10044">
    <property type="entry name" value="INHIBITOR OF APOPTOSIS"/>
    <property type="match status" value="1"/>
</dbReference>
<evidence type="ECO:0000256" key="1">
    <source>
        <dbReference type="SAM" id="MobiDB-lite"/>
    </source>
</evidence>
<dbReference type="GO" id="GO:0005737">
    <property type="term" value="C:cytoplasm"/>
    <property type="evidence" value="ECO:0007669"/>
    <property type="project" value="TreeGrafter"/>
</dbReference>
<dbReference type="GO" id="GO:0031398">
    <property type="term" value="P:positive regulation of protein ubiquitination"/>
    <property type="evidence" value="ECO:0007669"/>
    <property type="project" value="TreeGrafter"/>
</dbReference>
<dbReference type="GO" id="GO:0061630">
    <property type="term" value="F:ubiquitin protein ligase activity"/>
    <property type="evidence" value="ECO:0007669"/>
    <property type="project" value="TreeGrafter"/>
</dbReference>
<dbReference type="Pfam" id="PF00653">
    <property type="entry name" value="BIR"/>
    <property type="match status" value="2"/>
</dbReference>